<organism evidence="11 12">
    <name type="scientific">Horticoccus luteus</name>
    <dbReference type="NCBI Taxonomy" id="2862869"/>
    <lineage>
        <taxon>Bacteria</taxon>
        <taxon>Pseudomonadati</taxon>
        <taxon>Verrucomicrobiota</taxon>
        <taxon>Opitutia</taxon>
        <taxon>Opitutales</taxon>
        <taxon>Opitutaceae</taxon>
        <taxon>Horticoccus</taxon>
    </lineage>
</organism>
<dbReference type="EC" id="2.5.1.61" evidence="5 9"/>
<keyword evidence="7" id="KW-0627">Porphyrin biosynthesis</keyword>
<dbReference type="InterPro" id="IPR022419">
    <property type="entry name" value="Porphobilin_deaminase_cofac_BS"/>
</dbReference>
<comment type="pathway">
    <text evidence="3">Porphyrin-containing compound metabolism; protoporphyrin-IX biosynthesis; coproporphyrinogen-III from 5-aminolevulinate: step 2/4.</text>
</comment>
<dbReference type="Pfam" id="PF01379">
    <property type="entry name" value="Porphobil_deam"/>
    <property type="match status" value="1"/>
</dbReference>
<evidence type="ECO:0000313" key="11">
    <source>
        <dbReference type="EMBL" id="QYM77638.1"/>
    </source>
</evidence>
<evidence type="ECO:0000259" key="10">
    <source>
        <dbReference type="Pfam" id="PF01379"/>
    </source>
</evidence>
<dbReference type="NCBIfam" id="TIGR00212">
    <property type="entry name" value="hemC"/>
    <property type="match status" value="1"/>
</dbReference>
<evidence type="ECO:0000256" key="2">
    <source>
        <dbReference type="ARBA" id="ARBA00002869"/>
    </source>
</evidence>
<gene>
    <name evidence="11" type="primary">hemC</name>
    <name evidence="11" type="ORF">K0B96_09895</name>
</gene>
<accession>A0A8F9TST2</accession>
<evidence type="ECO:0000256" key="3">
    <source>
        <dbReference type="ARBA" id="ARBA00004735"/>
    </source>
</evidence>
<dbReference type="Gene3D" id="3.40.190.10">
    <property type="entry name" value="Periplasmic binding protein-like II"/>
    <property type="match status" value="2"/>
</dbReference>
<comment type="function">
    <text evidence="2">Tetrapolymerization of the monopyrrole PBG into the hydroxymethylbilane pre-uroporphyrinogen in several discrete steps.</text>
</comment>
<evidence type="ECO:0000313" key="12">
    <source>
        <dbReference type="Proteomes" id="UP000825051"/>
    </source>
</evidence>
<comment type="catalytic activity">
    <reaction evidence="8">
        <text>4 porphobilinogen + H2O = hydroxymethylbilane + 4 NH4(+)</text>
        <dbReference type="Rhea" id="RHEA:13185"/>
        <dbReference type="ChEBI" id="CHEBI:15377"/>
        <dbReference type="ChEBI" id="CHEBI:28938"/>
        <dbReference type="ChEBI" id="CHEBI:57845"/>
        <dbReference type="ChEBI" id="CHEBI:58126"/>
        <dbReference type="EC" id="2.5.1.61"/>
    </reaction>
</comment>
<dbReference type="InterPro" id="IPR036803">
    <property type="entry name" value="Porphobilinogen_deaminase_C_sf"/>
</dbReference>
<dbReference type="EMBL" id="CP080507">
    <property type="protein sequence ID" value="QYM77638.1"/>
    <property type="molecule type" value="Genomic_DNA"/>
</dbReference>
<dbReference type="PANTHER" id="PTHR11557">
    <property type="entry name" value="PORPHOBILINOGEN DEAMINASE"/>
    <property type="match status" value="1"/>
</dbReference>
<dbReference type="SUPFAM" id="SSF53850">
    <property type="entry name" value="Periplasmic binding protein-like II"/>
    <property type="match status" value="1"/>
</dbReference>
<dbReference type="PANTHER" id="PTHR11557:SF0">
    <property type="entry name" value="PORPHOBILINOGEN DEAMINASE"/>
    <property type="match status" value="1"/>
</dbReference>
<dbReference type="Proteomes" id="UP000825051">
    <property type="component" value="Chromosome"/>
</dbReference>
<proteinExistence type="inferred from homology"/>
<dbReference type="PROSITE" id="PS00533">
    <property type="entry name" value="PORPHOBILINOGEN_DEAM"/>
    <property type="match status" value="1"/>
</dbReference>
<keyword evidence="12" id="KW-1185">Reference proteome</keyword>
<evidence type="ECO:0000256" key="1">
    <source>
        <dbReference type="ARBA" id="ARBA00001916"/>
    </source>
</evidence>
<dbReference type="InterPro" id="IPR022417">
    <property type="entry name" value="Porphobilin_deaminase_N"/>
</dbReference>
<evidence type="ECO:0000256" key="4">
    <source>
        <dbReference type="ARBA" id="ARBA00005638"/>
    </source>
</evidence>
<dbReference type="SUPFAM" id="SSF54782">
    <property type="entry name" value="Porphobilinogen deaminase (hydroxymethylbilane synthase), C-terminal domain"/>
    <property type="match status" value="1"/>
</dbReference>
<reference evidence="11" key="1">
    <citation type="submission" date="2021-08" db="EMBL/GenBank/DDBJ databases">
        <title>Genome of a novel bacterium of the phylum Verrucomicrobia, Oleiharenicola sp. KSB-15.</title>
        <authorList>
            <person name="Chung J.-H."/>
            <person name="Ahn J.-H."/>
            <person name="Yoon Y."/>
            <person name="Kim D.-Y."/>
            <person name="An S.-H."/>
            <person name="Park I."/>
            <person name="Yeon J."/>
        </authorList>
    </citation>
    <scope>NUCLEOTIDE SEQUENCE</scope>
    <source>
        <strain evidence="11">KSB-15</strain>
    </source>
</reference>
<protein>
    <recommendedName>
        <fullName evidence="5 9">Hydroxymethylbilane synthase</fullName>
        <ecNumber evidence="5 9">2.5.1.61</ecNumber>
    </recommendedName>
</protein>
<dbReference type="KEGG" id="ole:K0B96_09895"/>
<name>A0A8F9TST2_9BACT</name>
<feature type="domain" description="Porphobilinogen deaminase N-terminal" evidence="10">
    <location>
        <begin position="4"/>
        <end position="206"/>
    </location>
</feature>
<comment type="cofactor">
    <cofactor evidence="1">
        <name>dipyrromethane</name>
        <dbReference type="ChEBI" id="CHEBI:60342"/>
    </cofactor>
</comment>
<evidence type="ECO:0000256" key="5">
    <source>
        <dbReference type="ARBA" id="ARBA00012655"/>
    </source>
</evidence>
<evidence type="ECO:0000256" key="6">
    <source>
        <dbReference type="ARBA" id="ARBA00022679"/>
    </source>
</evidence>
<dbReference type="RefSeq" id="WP_220160743.1">
    <property type="nucleotide sequence ID" value="NZ_CP080507.1"/>
</dbReference>
<evidence type="ECO:0000256" key="9">
    <source>
        <dbReference type="NCBIfam" id="TIGR00212"/>
    </source>
</evidence>
<evidence type="ECO:0000256" key="7">
    <source>
        <dbReference type="ARBA" id="ARBA00023244"/>
    </source>
</evidence>
<sequence>MTKLVLATRKSPLALAQAELVAAHLRTALGVETELLKIVTTGDKQAEWSLEQRGGKGLFTGELEGALFRGEADVAVHSTKDLPGDMAEGLAIAGYLPRADPRDVLVVRTGVREPRTLATGSPRRRLQSAQLFPGVAFTEIRGNVDTRLKKIGELGVADGTVLAAAGLARLGIASWPGVEFRPLRLDQMVPAVGQGAIGVQCRATEAEGFATVFDQTTARAVAVERALQAALGGGCHTAFAAHVGGDVLYLYHEQTGRRTVSLSAEDFARPESAASRILKELGLL</sequence>
<dbReference type="AlphaFoldDB" id="A0A8F9TST2"/>
<comment type="similarity">
    <text evidence="4">Belongs to the HMBS family.</text>
</comment>
<evidence type="ECO:0000256" key="8">
    <source>
        <dbReference type="ARBA" id="ARBA00048169"/>
    </source>
</evidence>
<dbReference type="GO" id="GO:0004418">
    <property type="term" value="F:hydroxymethylbilane synthase activity"/>
    <property type="evidence" value="ECO:0007669"/>
    <property type="project" value="UniProtKB-UniRule"/>
</dbReference>
<dbReference type="GO" id="GO:0005737">
    <property type="term" value="C:cytoplasm"/>
    <property type="evidence" value="ECO:0007669"/>
    <property type="project" value="UniProtKB-UniRule"/>
</dbReference>
<dbReference type="PIRSF" id="PIRSF001438">
    <property type="entry name" value="4pyrrol_synth_OHMeBilane_synth"/>
    <property type="match status" value="1"/>
</dbReference>
<keyword evidence="6 11" id="KW-0808">Transferase</keyword>
<dbReference type="GO" id="GO:0006783">
    <property type="term" value="P:heme biosynthetic process"/>
    <property type="evidence" value="ECO:0007669"/>
    <property type="project" value="TreeGrafter"/>
</dbReference>
<dbReference type="PRINTS" id="PR00151">
    <property type="entry name" value="PORPHBDMNASE"/>
</dbReference>
<dbReference type="InterPro" id="IPR000860">
    <property type="entry name" value="HemC"/>
</dbReference>